<dbReference type="EMBL" id="JALLPJ020000560">
    <property type="protein sequence ID" value="KAL3788497.1"/>
    <property type="molecule type" value="Genomic_DNA"/>
</dbReference>
<accession>A0ABD3PL80</accession>
<sequence>MTASNQPSGLILNFPDDQQAVEKAVHFSPTSEVRVFEKSSKRENKVKWYTGQECHLFKRQRNRDMVYCSDMMMFRSSVGERFTTKDIVKLTGLEFFVSDDLPKRMRDIENMREEHEGLILAAQARLRSANLSISGATALARVSEKSSQHARKMSHKVASASFGVSD</sequence>
<evidence type="ECO:0000256" key="1">
    <source>
        <dbReference type="SAM" id="MobiDB-lite"/>
    </source>
</evidence>
<protein>
    <submittedName>
        <fullName evidence="2">Uncharacterized protein</fullName>
    </submittedName>
</protein>
<keyword evidence="3" id="KW-1185">Reference proteome</keyword>
<comment type="caution">
    <text evidence="2">The sequence shown here is derived from an EMBL/GenBank/DDBJ whole genome shotgun (WGS) entry which is preliminary data.</text>
</comment>
<feature type="region of interest" description="Disordered" evidence="1">
    <location>
        <begin position="146"/>
        <end position="166"/>
    </location>
</feature>
<name>A0ABD3PL80_9STRA</name>
<dbReference type="AlphaFoldDB" id="A0ABD3PL80"/>
<evidence type="ECO:0000313" key="2">
    <source>
        <dbReference type="EMBL" id="KAL3788497.1"/>
    </source>
</evidence>
<proteinExistence type="predicted"/>
<gene>
    <name evidence="2" type="ORF">ACHAWO_012825</name>
</gene>
<evidence type="ECO:0000313" key="3">
    <source>
        <dbReference type="Proteomes" id="UP001530400"/>
    </source>
</evidence>
<organism evidence="2 3">
    <name type="scientific">Cyclotella atomus</name>
    <dbReference type="NCBI Taxonomy" id="382360"/>
    <lineage>
        <taxon>Eukaryota</taxon>
        <taxon>Sar</taxon>
        <taxon>Stramenopiles</taxon>
        <taxon>Ochrophyta</taxon>
        <taxon>Bacillariophyta</taxon>
        <taxon>Coscinodiscophyceae</taxon>
        <taxon>Thalassiosirophycidae</taxon>
        <taxon>Stephanodiscales</taxon>
        <taxon>Stephanodiscaceae</taxon>
        <taxon>Cyclotella</taxon>
    </lineage>
</organism>
<reference evidence="2 3" key="1">
    <citation type="submission" date="2024-10" db="EMBL/GenBank/DDBJ databases">
        <title>Updated reference genomes for cyclostephanoid diatoms.</title>
        <authorList>
            <person name="Roberts W.R."/>
            <person name="Alverson A.J."/>
        </authorList>
    </citation>
    <scope>NUCLEOTIDE SEQUENCE [LARGE SCALE GENOMIC DNA]</scope>
    <source>
        <strain evidence="2 3">AJA010-31</strain>
    </source>
</reference>
<dbReference type="Proteomes" id="UP001530400">
    <property type="component" value="Unassembled WGS sequence"/>
</dbReference>